<keyword evidence="3" id="KW-1185">Reference proteome</keyword>
<proteinExistence type="predicted"/>
<dbReference type="AlphaFoldDB" id="A0A9N9PZX9"/>
<sequence>MAQNNEQKQSLSAMMDAHPSCVLRIVAALKPRRPTHVEADQWARIYTVLVFKQAKGLMEKKGYDQEGRWTRRGPEPKFPLPGLDMPVIEDPSGNPIFAITTTLC</sequence>
<gene>
    <name evidence="2" type="ORF">HYALB_00013423</name>
</gene>
<dbReference type="Proteomes" id="UP000701801">
    <property type="component" value="Unassembled WGS sequence"/>
</dbReference>
<organism evidence="2 3">
    <name type="scientific">Hymenoscyphus albidus</name>
    <dbReference type="NCBI Taxonomy" id="595503"/>
    <lineage>
        <taxon>Eukaryota</taxon>
        <taxon>Fungi</taxon>
        <taxon>Dikarya</taxon>
        <taxon>Ascomycota</taxon>
        <taxon>Pezizomycotina</taxon>
        <taxon>Leotiomycetes</taxon>
        <taxon>Helotiales</taxon>
        <taxon>Helotiaceae</taxon>
        <taxon>Hymenoscyphus</taxon>
    </lineage>
</organism>
<feature type="region of interest" description="Disordered" evidence="1">
    <location>
        <begin position="65"/>
        <end position="87"/>
    </location>
</feature>
<reference evidence="2" key="1">
    <citation type="submission" date="2021-07" db="EMBL/GenBank/DDBJ databases">
        <authorList>
            <person name="Durling M."/>
        </authorList>
    </citation>
    <scope>NUCLEOTIDE SEQUENCE</scope>
</reference>
<comment type="caution">
    <text evidence="2">The sequence shown here is derived from an EMBL/GenBank/DDBJ whole genome shotgun (WGS) entry which is preliminary data.</text>
</comment>
<name>A0A9N9PZX9_9HELO</name>
<dbReference type="EMBL" id="CAJVRM010000426">
    <property type="protein sequence ID" value="CAG8980893.1"/>
    <property type="molecule type" value="Genomic_DNA"/>
</dbReference>
<protein>
    <submittedName>
        <fullName evidence="2">Uncharacterized protein</fullName>
    </submittedName>
</protein>
<accession>A0A9N9PZX9</accession>
<evidence type="ECO:0000256" key="1">
    <source>
        <dbReference type="SAM" id="MobiDB-lite"/>
    </source>
</evidence>
<evidence type="ECO:0000313" key="2">
    <source>
        <dbReference type="EMBL" id="CAG8980893.1"/>
    </source>
</evidence>
<feature type="compositionally biased region" description="Basic and acidic residues" evidence="1">
    <location>
        <begin position="65"/>
        <end position="75"/>
    </location>
</feature>
<evidence type="ECO:0000313" key="3">
    <source>
        <dbReference type="Proteomes" id="UP000701801"/>
    </source>
</evidence>